<reference evidence="1" key="1">
    <citation type="submission" date="2020-05" db="EMBL/GenBank/DDBJ databases">
        <authorList>
            <person name="Chiriac C."/>
            <person name="Salcher M."/>
            <person name="Ghai R."/>
            <person name="Kavagutti S V."/>
        </authorList>
    </citation>
    <scope>NUCLEOTIDE SEQUENCE</scope>
</reference>
<gene>
    <name evidence="1" type="ORF">UFOVP742_10</name>
</gene>
<evidence type="ECO:0000313" key="1">
    <source>
        <dbReference type="EMBL" id="CAB5224802.1"/>
    </source>
</evidence>
<proteinExistence type="predicted"/>
<dbReference type="EMBL" id="LR798339">
    <property type="protein sequence ID" value="CAB5224802.1"/>
    <property type="molecule type" value="Genomic_DNA"/>
</dbReference>
<name>A0A6J7X284_9CAUD</name>
<sequence>MTENQKQAFGFAGKSLLWSEIINHLNEVQTALTLQAIAQSSKGEDRTHLCGQADAVNYVISSLINFRQEARQLNGLTPTEDLA</sequence>
<organism evidence="1">
    <name type="scientific">uncultured Caudovirales phage</name>
    <dbReference type="NCBI Taxonomy" id="2100421"/>
    <lineage>
        <taxon>Viruses</taxon>
        <taxon>Duplodnaviria</taxon>
        <taxon>Heunggongvirae</taxon>
        <taxon>Uroviricota</taxon>
        <taxon>Caudoviricetes</taxon>
        <taxon>Peduoviridae</taxon>
        <taxon>Maltschvirus</taxon>
        <taxon>Maltschvirus maltsch</taxon>
    </lineage>
</organism>
<protein>
    <submittedName>
        <fullName evidence="1">Uncharacterized protein</fullName>
    </submittedName>
</protein>
<accession>A0A6J7X284</accession>